<keyword evidence="2" id="KW-1185">Reference proteome</keyword>
<comment type="caution">
    <text evidence="1">The sequence shown here is derived from an EMBL/GenBank/DDBJ whole genome shotgun (WGS) entry which is preliminary data.</text>
</comment>
<dbReference type="EMBL" id="JAAAPX010000331">
    <property type="protein sequence ID" value="KAF4225813.1"/>
    <property type="molecule type" value="Genomic_DNA"/>
</dbReference>
<evidence type="ECO:0000313" key="2">
    <source>
        <dbReference type="Proteomes" id="UP000653565"/>
    </source>
</evidence>
<reference evidence="1" key="2">
    <citation type="submission" date="2020-04" db="EMBL/GenBank/DDBJ databases">
        <authorList>
            <person name="Santos R.A.C."/>
            <person name="Steenwyk J.L."/>
            <person name="Rivero-Menendez O."/>
            <person name="Mead M.E."/>
            <person name="Silva L.P."/>
            <person name="Bastos R.W."/>
            <person name="Alastruey-Izquierdo A."/>
            <person name="Goldman G.H."/>
            <person name="Rokas A."/>
        </authorList>
    </citation>
    <scope>NUCLEOTIDE SEQUENCE</scope>
    <source>
        <strain evidence="1">CNM-CM6805</strain>
    </source>
</reference>
<dbReference type="OrthoDB" id="4386290at2759"/>
<dbReference type="Proteomes" id="UP000653565">
    <property type="component" value="Unassembled WGS sequence"/>
</dbReference>
<name>A0A8H4GPC2_9EURO</name>
<organism evidence="1 2">
    <name type="scientific">Aspergillus fumigatiaffinis</name>
    <dbReference type="NCBI Taxonomy" id="340414"/>
    <lineage>
        <taxon>Eukaryota</taxon>
        <taxon>Fungi</taxon>
        <taxon>Dikarya</taxon>
        <taxon>Ascomycota</taxon>
        <taxon>Pezizomycotina</taxon>
        <taxon>Eurotiomycetes</taxon>
        <taxon>Eurotiomycetidae</taxon>
        <taxon>Eurotiales</taxon>
        <taxon>Aspergillaceae</taxon>
        <taxon>Aspergillus</taxon>
        <taxon>Aspergillus subgen. Fumigati</taxon>
    </lineage>
</organism>
<proteinExistence type="predicted"/>
<sequence>MDGLATFLKSASWKKDDRELYFCDDPGLKSALVQATNDLPDYLRGYGFQAWKVLEETKVLEKNGIGKRGFIIPVAVISGQPRLLSEPSQPILLPGLPIAFEREPRITPGLYLLLALPPSSK</sequence>
<evidence type="ECO:0000313" key="1">
    <source>
        <dbReference type="EMBL" id="KAF4225813.1"/>
    </source>
</evidence>
<accession>A0A8H4GPC2</accession>
<reference evidence="1" key="1">
    <citation type="journal article" date="2020" name="bioRxiv">
        <title>Genomic and phenotypic heterogeneity of clinical isolates of the human pathogens Aspergillus fumigatus, Aspergillus lentulus and Aspergillus fumigatiaffinis.</title>
        <authorList>
            <person name="dos Santos R.A.C."/>
            <person name="Steenwyk J.L."/>
            <person name="Rivero-Menendez O."/>
            <person name="Mead M.E."/>
            <person name="Silva L.P."/>
            <person name="Bastos R.W."/>
            <person name="Alastruey-Izquierdo A."/>
            <person name="Goldman G.H."/>
            <person name="Rokas A."/>
        </authorList>
    </citation>
    <scope>NUCLEOTIDE SEQUENCE</scope>
    <source>
        <strain evidence="1">CNM-CM6805</strain>
    </source>
</reference>
<gene>
    <name evidence="1" type="ORF">CNMCM6805_005879</name>
</gene>
<dbReference type="AlphaFoldDB" id="A0A8H4GPC2"/>
<protein>
    <submittedName>
        <fullName evidence="1">Uncharacterized protein</fullName>
    </submittedName>
</protein>